<gene>
    <name evidence="2" type="ORF">ACFO6W_10810</name>
</gene>
<protein>
    <submittedName>
        <fullName evidence="2">DUF6713 family protein</fullName>
    </submittedName>
</protein>
<keyword evidence="3" id="KW-1185">Reference proteome</keyword>
<dbReference type="Pfam" id="PF20460">
    <property type="entry name" value="DUF6713"/>
    <property type="match status" value="1"/>
</dbReference>
<evidence type="ECO:0000313" key="3">
    <source>
        <dbReference type="Proteomes" id="UP001596023"/>
    </source>
</evidence>
<organism evidence="2 3">
    <name type="scientific">Dysgonomonas termitidis</name>
    <dbReference type="NCBI Taxonomy" id="1516126"/>
    <lineage>
        <taxon>Bacteria</taxon>
        <taxon>Pseudomonadati</taxon>
        <taxon>Bacteroidota</taxon>
        <taxon>Bacteroidia</taxon>
        <taxon>Bacteroidales</taxon>
        <taxon>Dysgonomonadaceae</taxon>
        <taxon>Dysgonomonas</taxon>
    </lineage>
</organism>
<feature type="transmembrane region" description="Helical" evidence="1">
    <location>
        <begin position="46"/>
        <end position="65"/>
    </location>
</feature>
<dbReference type="EMBL" id="JBHSGN010000068">
    <property type="protein sequence ID" value="MFC4674189.1"/>
    <property type="molecule type" value="Genomic_DNA"/>
</dbReference>
<keyword evidence="1" id="KW-0472">Membrane</keyword>
<reference evidence="3" key="1">
    <citation type="journal article" date="2019" name="Int. J. Syst. Evol. Microbiol.">
        <title>The Global Catalogue of Microorganisms (GCM) 10K type strain sequencing project: providing services to taxonomists for standard genome sequencing and annotation.</title>
        <authorList>
            <consortium name="The Broad Institute Genomics Platform"/>
            <consortium name="The Broad Institute Genome Sequencing Center for Infectious Disease"/>
            <person name="Wu L."/>
            <person name="Ma J."/>
        </authorList>
    </citation>
    <scope>NUCLEOTIDE SEQUENCE [LARGE SCALE GENOMIC DNA]</scope>
    <source>
        <strain evidence="3">CCUG 66188</strain>
    </source>
</reference>
<sequence length="125" mass="15044">MKDIIIIVSVLNVIFFIMHEFDAFYHREWIMFKFLRHLKENTQFLIFLYLHIPLLLLIVYYLWSVYNLDNIILWIVWNILMIAHLVIHLFALRWKTTVFNSVHSFILIGAAASTGLVNLLLVNYY</sequence>
<keyword evidence="1" id="KW-0812">Transmembrane</keyword>
<keyword evidence="1" id="KW-1133">Transmembrane helix</keyword>
<dbReference type="Proteomes" id="UP001596023">
    <property type="component" value="Unassembled WGS sequence"/>
</dbReference>
<feature type="transmembrane region" description="Helical" evidence="1">
    <location>
        <begin position="71"/>
        <end position="92"/>
    </location>
</feature>
<accession>A0ABV9KWI7</accession>
<dbReference type="RefSeq" id="WP_379996234.1">
    <property type="nucleotide sequence ID" value="NZ_JBHSGN010000068.1"/>
</dbReference>
<comment type="caution">
    <text evidence="2">The sequence shown here is derived from an EMBL/GenBank/DDBJ whole genome shotgun (WGS) entry which is preliminary data.</text>
</comment>
<feature type="transmembrane region" description="Helical" evidence="1">
    <location>
        <begin position="6"/>
        <end position="25"/>
    </location>
</feature>
<proteinExistence type="predicted"/>
<feature type="transmembrane region" description="Helical" evidence="1">
    <location>
        <begin position="104"/>
        <end position="124"/>
    </location>
</feature>
<dbReference type="InterPro" id="IPR046559">
    <property type="entry name" value="DUF6713"/>
</dbReference>
<evidence type="ECO:0000313" key="2">
    <source>
        <dbReference type="EMBL" id="MFC4674189.1"/>
    </source>
</evidence>
<evidence type="ECO:0000256" key="1">
    <source>
        <dbReference type="SAM" id="Phobius"/>
    </source>
</evidence>
<name>A0ABV9KWI7_9BACT</name>